<accession>A0A0E9W9W9</accession>
<reference evidence="1" key="1">
    <citation type="submission" date="2014-11" db="EMBL/GenBank/DDBJ databases">
        <authorList>
            <person name="Amaro Gonzalez C."/>
        </authorList>
    </citation>
    <scope>NUCLEOTIDE SEQUENCE</scope>
</reference>
<protein>
    <submittedName>
        <fullName evidence="1">Uncharacterized protein</fullName>
    </submittedName>
</protein>
<dbReference type="EMBL" id="GBXM01022227">
    <property type="protein sequence ID" value="JAH86350.1"/>
    <property type="molecule type" value="Transcribed_RNA"/>
</dbReference>
<proteinExistence type="predicted"/>
<evidence type="ECO:0000313" key="1">
    <source>
        <dbReference type="EMBL" id="JAH86350.1"/>
    </source>
</evidence>
<dbReference type="AlphaFoldDB" id="A0A0E9W9W9"/>
<sequence>MSTTFLTTLQKLILKGFVKQCLCSQLKVCL</sequence>
<name>A0A0E9W9W9_ANGAN</name>
<reference evidence="1" key="2">
    <citation type="journal article" date="2015" name="Fish Shellfish Immunol.">
        <title>Early steps in the European eel (Anguilla anguilla)-Vibrio vulnificus interaction in the gills: Role of the RtxA13 toxin.</title>
        <authorList>
            <person name="Callol A."/>
            <person name="Pajuelo D."/>
            <person name="Ebbesson L."/>
            <person name="Teles M."/>
            <person name="MacKenzie S."/>
            <person name="Amaro C."/>
        </authorList>
    </citation>
    <scope>NUCLEOTIDE SEQUENCE</scope>
</reference>
<organism evidence="1">
    <name type="scientific">Anguilla anguilla</name>
    <name type="common">European freshwater eel</name>
    <name type="synonym">Muraena anguilla</name>
    <dbReference type="NCBI Taxonomy" id="7936"/>
    <lineage>
        <taxon>Eukaryota</taxon>
        <taxon>Metazoa</taxon>
        <taxon>Chordata</taxon>
        <taxon>Craniata</taxon>
        <taxon>Vertebrata</taxon>
        <taxon>Euteleostomi</taxon>
        <taxon>Actinopterygii</taxon>
        <taxon>Neopterygii</taxon>
        <taxon>Teleostei</taxon>
        <taxon>Anguilliformes</taxon>
        <taxon>Anguillidae</taxon>
        <taxon>Anguilla</taxon>
    </lineage>
</organism>